<dbReference type="Proteomes" id="UP001286313">
    <property type="component" value="Unassembled WGS sequence"/>
</dbReference>
<reference evidence="2" key="1">
    <citation type="submission" date="2023-10" db="EMBL/GenBank/DDBJ databases">
        <title>Genome assemblies of two species of porcelain crab, Petrolisthes cinctipes and Petrolisthes manimaculis (Anomura: Porcellanidae).</title>
        <authorList>
            <person name="Angst P."/>
        </authorList>
    </citation>
    <scope>NUCLEOTIDE SEQUENCE</scope>
    <source>
        <strain evidence="2">PB745_01</strain>
        <tissue evidence="2">Gill</tissue>
    </source>
</reference>
<protein>
    <submittedName>
        <fullName evidence="2">Uncharacterized protein</fullName>
    </submittedName>
</protein>
<feature type="region of interest" description="Disordered" evidence="1">
    <location>
        <begin position="137"/>
        <end position="191"/>
    </location>
</feature>
<evidence type="ECO:0000256" key="1">
    <source>
        <dbReference type="SAM" id="MobiDB-lite"/>
    </source>
</evidence>
<evidence type="ECO:0000313" key="2">
    <source>
        <dbReference type="EMBL" id="KAK3886348.1"/>
    </source>
</evidence>
<feature type="compositionally biased region" description="Polar residues" evidence="1">
    <location>
        <begin position="159"/>
        <end position="170"/>
    </location>
</feature>
<dbReference type="EMBL" id="JAWQEG010000704">
    <property type="protein sequence ID" value="KAK3886348.1"/>
    <property type="molecule type" value="Genomic_DNA"/>
</dbReference>
<dbReference type="AlphaFoldDB" id="A0AAE1G4M3"/>
<feature type="compositionally biased region" description="Polar residues" evidence="1">
    <location>
        <begin position="1"/>
        <end position="13"/>
    </location>
</feature>
<organism evidence="2 3">
    <name type="scientific">Petrolisthes cinctipes</name>
    <name type="common">Flat porcelain crab</name>
    <dbReference type="NCBI Taxonomy" id="88211"/>
    <lineage>
        <taxon>Eukaryota</taxon>
        <taxon>Metazoa</taxon>
        <taxon>Ecdysozoa</taxon>
        <taxon>Arthropoda</taxon>
        <taxon>Crustacea</taxon>
        <taxon>Multicrustacea</taxon>
        <taxon>Malacostraca</taxon>
        <taxon>Eumalacostraca</taxon>
        <taxon>Eucarida</taxon>
        <taxon>Decapoda</taxon>
        <taxon>Pleocyemata</taxon>
        <taxon>Anomura</taxon>
        <taxon>Galatheoidea</taxon>
        <taxon>Porcellanidae</taxon>
        <taxon>Petrolisthes</taxon>
    </lineage>
</organism>
<proteinExistence type="predicted"/>
<accession>A0AAE1G4M3</accession>
<evidence type="ECO:0000313" key="3">
    <source>
        <dbReference type="Proteomes" id="UP001286313"/>
    </source>
</evidence>
<feature type="region of interest" description="Disordered" evidence="1">
    <location>
        <begin position="1"/>
        <end position="29"/>
    </location>
</feature>
<comment type="caution">
    <text evidence="2">The sequence shown here is derived from an EMBL/GenBank/DDBJ whole genome shotgun (WGS) entry which is preliminary data.</text>
</comment>
<feature type="compositionally biased region" description="Low complexity" evidence="1">
    <location>
        <begin position="148"/>
        <end position="158"/>
    </location>
</feature>
<gene>
    <name evidence="2" type="ORF">Pcinc_009490</name>
</gene>
<sequence>MQTTLGTASQLQSPGLAPGLDPGPAPDRDQLRTLIREETREIEERHKRRHSIIVRGIKAISVDAFKPMFDSVCTYLTGSHVMFSNSVCISRERYIFRIKIEDDNSRKNLLDSARNLQNSSFSDTFINRDLTYKQRGELRARRTQRLTSGSNTPSQSSSAVRDSSPNSTVTPIAVRASGSGTTTPAVVPDLN</sequence>
<keyword evidence="3" id="KW-1185">Reference proteome</keyword>
<name>A0AAE1G4M3_PETCI</name>